<dbReference type="Pfam" id="PF12710">
    <property type="entry name" value="HAD"/>
    <property type="match status" value="1"/>
</dbReference>
<reference evidence="2" key="1">
    <citation type="journal article" date="2018" name="Front. Microbiol.">
        <title>Genome-Based Analysis Reveals the Taxonomy and Diversity of the Family Idiomarinaceae.</title>
        <authorList>
            <person name="Liu Y."/>
            <person name="Lai Q."/>
            <person name="Shao Z."/>
        </authorList>
    </citation>
    <scope>NUCLEOTIDE SEQUENCE [LARGE SCALE GENOMIC DNA]</scope>
    <source>
        <strain evidence="2">PO-M2</strain>
    </source>
</reference>
<keyword evidence="2" id="KW-1185">Reference proteome</keyword>
<accession>A0A432Y4M7</accession>
<dbReference type="GO" id="GO:0006564">
    <property type="term" value="P:L-serine biosynthetic process"/>
    <property type="evidence" value="ECO:0007669"/>
    <property type="project" value="TreeGrafter"/>
</dbReference>
<dbReference type="AlphaFoldDB" id="A0A432Y4M7"/>
<dbReference type="Gene3D" id="3.40.50.1000">
    <property type="entry name" value="HAD superfamily/HAD-like"/>
    <property type="match status" value="1"/>
</dbReference>
<comment type="caution">
    <text evidence="1">The sequence shown here is derived from an EMBL/GenBank/DDBJ whole genome shotgun (WGS) entry which is preliminary data.</text>
</comment>
<dbReference type="PANTHER" id="PTHR43344">
    <property type="entry name" value="PHOSPHOSERINE PHOSPHATASE"/>
    <property type="match status" value="1"/>
</dbReference>
<dbReference type="Gene3D" id="1.20.1440.100">
    <property type="entry name" value="SG protein - dephosphorylation function"/>
    <property type="match status" value="1"/>
</dbReference>
<dbReference type="OrthoDB" id="9784466at2"/>
<organism evidence="1 2">
    <name type="scientific">Pseudidiomarina homiensis</name>
    <dbReference type="NCBI Taxonomy" id="364198"/>
    <lineage>
        <taxon>Bacteria</taxon>
        <taxon>Pseudomonadati</taxon>
        <taxon>Pseudomonadota</taxon>
        <taxon>Gammaproteobacteria</taxon>
        <taxon>Alteromonadales</taxon>
        <taxon>Idiomarinaceae</taxon>
        <taxon>Pseudidiomarina</taxon>
    </lineage>
</organism>
<dbReference type="InterPro" id="IPR050582">
    <property type="entry name" value="HAD-like_SerB"/>
</dbReference>
<evidence type="ECO:0000313" key="1">
    <source>
        <dbReference type="EMBL" id="RUO55929.1"/>
    </source>
</evidence>
<dbReference type="InterPro" id="IPR036412">
    <property type="entry name" value="HAD-like_sf"/>
</dbReference>
<sequence length="201" mass="22524">MNLALFDFDGTITHSDTFTAFVKGAVSARRQSWGRFVLAPSVMGYRMGLVKATTIRQRLIKFAFKNVTSARLEALGRDHAENYLPTVLRAEAAERIQWHKQRGDRIVVVSASLEVYLKPWCEAVGVELIGVQLETVDGRLTGNYVDGDCTGLAKAERVKSYLDLNDYGTVFAYGDTAEDHALLDLADRKFYRGRELTKLRA</sequence>
<dbReference type="GO" id="GO:0005737">
    <property type="term" value="C:cytoplasm"/>
    <property type="evidence" value="ECO:0007669"/>
    <property type="project" value="TreeGrafter"/>
</dbReference>
<dbReference type="CDD" id="cd02612">
    <property type="entry name" value="HAD_PGPPase"/>
    <property type="match status" value="1"/>
</dbReference>
<protein>
    <submittedName>
        <fullName evidence="1">HAD-IB family hydrolase</fullName>
    </submittedName>
</protein>
<keyword evidence="1" id="KW-0378">Hydrolase</keyword>
<dbReference type="InterPro" id="IPR006385">
    <property type="entry name" value="HAD_hydro_SerB1"/>
</dbReference>
<name>A0A432Y4M7_9GAMM</name>
<dbReference type="GO" id="GO:0036424">
    <property type="term" value="F:L-phosphoserine phosphatase activity"/>
    <property type="evidence" value="ECO:0007669"/>
    <property type="project" value="TreeGrafter"/>
</dbReference>
<dbReference type="SUPFAM" id="SSF56784">
    <property type="entry name" value="HAD-like"/>
    <property type="match status" value="1"/>
</dbReference>
<dbReference type="NCBIfam" id="TIGR01488">
    <property type="entry name" value="HAD-SF-IB"/>
    <property type="match status" value="1"/>
</dbReference>
<dbReference type="Proteomes" id="UP000287649">
    <property type="component" value="Unassembled WGS sequence"/>
</dbReference>
<dbReference type="InterPro" id="IPR023214">
    <property type="entry name" value="HAD_sf"/>
</dbReference>
<dbReference type="PANTHER" id="PTHR43344:SF14">
    <property type="entry name" value="HAD-IB FAMILY HYDROLASE"/>
    <property type="match status" value="1"/>
</dbReference>
<dbReference type="NCBIfam" id="TIGR01490">
    <property type="entry name" value="HAD-SF-IB-hyp1"/>
    <property type="match status" value="1"/>
</dbReference>
<dbReference type="GO" id="GO:0000287">
    <property type="term" value="F:magnesium ion binding"/>
    <property type="evidence" value="ECO:0007669"/>
    <property type="project" value="TreeGrafter"/>
</dbReference>
<dbReference type="EMBL" id="PIPX01000001">
    <property type="protein sequence ID" value="RUO55929.1"/>
    <property type="molecule type" value="Genomic_DNA"/>
</dbReference>
<proteinExistence type="predicted"/>
<gene>
    <name evidence="1" type="ORF">CWI70_03920</name>
</gene>
<evidence type="ECO:0000313" key="2">
    <source>
        <dbReference type="Proteomes" id="UP000287649"/>
    </source>
</evidence>
<dbReference type="RefSeq" id="WP_126770740.1">
    <property type="nucleotide sequence ID" value="NZ_PIPX01000001.1"/>
</dbReference>